<dbReference type="OrthoDB" id="1264254at2"/>
<feature type="chain" id="PRO_5022945831" evidence="4">
    <location>
        <begin position="26"/>
        <end position="561"/>
    </location>
</feature>
<evidence type="ECO:0000256" key="2">
    <source>
        <dbReference type="ARBA" id="ARBA00023136"/>
    </source>
</evidence>
<dbReference type="RefSeq" id="WP_147098689.1">
    <property type="nucleotide sequence ID" value="NZ_VOOS01000001.1"/>
</dbReference>
<keyword evidence="6" id="KW-1185">Reference proteome</keyword>
<organism evidence="5 6">
    <name type="scientific">Vicingus serpentipes</name>
    <dbReference type="NCBI Taxonomy" id="1926625"/>
    <lineage>
        <taxon>Bacteria</taxon>
        <taxon>Pseudomonadati</taxon>
        <taxon>Bacteroidota</taxon>
        <taxon>Flavobacteriia</taxon>
        <taxon>Flavobacteriales</taxon>
        <taxon>Vicingaceae</taxon>
        <taxon>Vicingus</taxon>
    </lineage>
</organism>
<name>A0A5C6RZZ5_9FLAO</name>
<sequence>MTYKKLITSMLFIIPCLLGFNQSIAQTPLDTTTIVTVKPFSPTLSDAIKIKDNPSIQDTDKIVPTLKYSFMNKQVPVAFEVNEIKPAKIKGEPLVKLYSGYGKLGFGSNKTPLAELYYNAKRSKNFSYGFYGNHLSSSGISGIDYSDFSDNHISLFGKRFLKDFTLYAKFDYDRNVIHYYGFPESSTADINDKDLLRQRFNKFSGTASLTRNFTDSAQFDYNFDINYHHIVDLLDVKENNVNLSGSLSKFHKSELYAIDVETNFNKLNNSLNQNNTMIVGLKPHIKTTADKWQFKVGLGLYINKMDKTKFHFYPEAEFKYDVVQQIIIPYVGITGGVTPNNLNSFYTENPFINTTTIGIANTNQKYNIYAGIRGSISNHLTFNTSFSKQKLETLPLYVKDVNNVLENQFTVIYDTIALTKISGELAYQKLEKLKIILAGDYYGYTPENEIKTWHRPDLKISLNGIYDLSDKIIVKADFFFINKQFAKVYTTFTDASNQIITTPEAIELKGIFDANLGLEYRYTKKLSAFIQFNNIAAAKYQKWQDYRIQRFNVLGGLTYSF</sequence>
<dbReference type="InterPro" id="IPR036942">
    <property type="entry name" value="Beta-barrel_TonB_sf"/>
</dbReference>
<feature type="signal peptide" evidence="4">
    <location>
        <begin position="1"/>
        <end position="25"/>
    </location>
</feature>
<proteinExistence type="predicted"/>
<evidence type="ECO:0000313" key="5">
    <source>
        <dbReference type="EMBL" id="TXB67289.1"/>
    </source>
</evidence>
<keyword evidence="2" id="KW-0472">Membrane</keyword>
<keyword evidence="3" id="KW-0998">Cell outer membrane</keyword>
<comment type="caution">
    <text evidence="5">The sequence shown here is derived from an EMBL/GenBank/DDBJ whole genome shotgun (WGS) entry which is preliminary data.</text>
</comment>
<evidence type="ECO:0000256" key="3">
    <source>
        <dbReference type="ARBA" id="ARBA00023237"/>
    </source>
</evidence>
<dbReference type="EMBL" id="VOOS01000001">
    <property type="protein sequence ID" value="TXB67289.1"/>
    <property type="molecule type" value="Genomic_DNA"/>
</dbReference>
<dbReference type="Gene3D" id="2.40.170.20">
    <property type="entry name" value="TonB-dependent receptor, beta-barrel domain"/>
    <property type="match status" value="1"/>
</dbReference>
<keyword evidence="5" id="KW-0675">Receptor</keyword>
<evidence type="ECO:0000313" key="6">
    <source>
        <dbReference type="Proteomes" id="UP000321721"/>
    </source>
</evidence>
<evidence type="ECO:0000256" key="1">
    <source>
        <dbReference type="ARBA" id="ARBA00004442"/>
    </source>
</evidence>
<keyword evidence="4" id="KW-0732">Signal</keyword>
<comment type="subcellular location">
    <subcellularLocation>
        <location evidence="1">Cell outer membrane</location>
    </subcellularLocation>
</comment>
<evidence type="ECO:0000256" key="4">
    <source>
        <dbReference type="SAM" id="SignalP"/>
    </source>
</evidence>
<dbReference type="SUPFAM" id="SSF56935">
    <property type="entry name" value="Porins"/>
    <property type="match status" value="1"/>
</dbReference>
<dbReference type="GO" id="GO:0009279">
    <property type="term" value="C:cell outer membrane"/>
    <property type="evidence" value="ECO:0007669"/>
    <property type="project" value="UniProtKB-SubCell"/>
</dbReference>
<gene>
    <name evidence="5" type="ORF">FRY74_03630</name>
</gene>
<reference evidence="5 6" key="1">
    <citation type="submission" date="2019-08" db="EMBL/GenBank/DDBJ databases">
        <title>Genome of Vicingus serpentipes NCIMB 15042.</title>
        <authorList>
            <person name="Bowman J.P."/>
        </authorList>
    </citation>
    <scope>NUCLEOTIDE SEQUENCE [LARGE SCALE GENOMIC DNA]</scope>
    <source>
        <strain evidence="5 6">NCIMB 15042</strain>
    </source>
</reference>
<protein>
    <submittedName>
        <fullName evidence="5">TonB-dependent receptor</fullName>
    </submittedName>
</protein>
<accession>A0A5C6RZZ5</accession>
<dbReference type="Proteomes" id="UP000321721">
    <property type="component" value="Unassembled WGS sequence"/>
</dbReference>
<dbReference type="AlphaFoldDB" id="A0A5C6RZZ5"/>